<evidence type="ECO:0000313" key="2">
    <source>
        <dbReference type="EMBL" id="GET92828.1"/>
    </source>
</evidence>
<dbReference type="EMBL" id="BLBS01000056">
    <property type="protein sequence ID" value="GET92828.1"/>
    <property type="molecule type" value="Genomic_DNA"/>
</dbReference>
<comment type="caution">
    <text evidence="2">The sequence shown here is derived from an EMBL/GenBank/DDBJ whole genome shotgun (WGS) entry which is preliminary data.</text>
</comment>
<reference evidence="2" key="1">
    <citation type="submission" date="2019-11" db="EMBL/GenBank/DDBJ databases">
        <title>Leishmania tarentolae CDS.</title>
        <authorList>
            <person name="Goto Y."/>
            <person name="Yamagishi J."/>
        </authorList>
    </citation>
    <scope>NUCLEOTIDE SEQUENCE [LARGE SCALE GENOMIC DNA]</scope>
    <source>
        <strain evidence="2">Parrot Tar II</strain>
    </source>
</reference>
<feature type="region of interest" description="Disordered" evidence="1">
    <location>
        <begin position="241"/>
        <end position="262"/>
    </location>
</feature>
<dbReference type="VEuPathDB" id="TriTrypDB:LtaPh_3531300"/>
<proteinExistence type="predicted"/>
<feature type="region of interest" description="Disordered" evidence="1">
    <location>
        <begin position="174"/>
        <end position="195"/>
    </location>
</feature>
<accession>A0A640KTY3</accession>
<gene>
    <name evidence="2" type="ORF">LtaPh_3531300</name>
</gene>
<sequence>MESKWNYRRVWATRAVVVTAFVTLVVRRRWQKRQFSRQTTKDAKHNELAKALKHTVLPVLVHPEELPAGWGVAPPVFYPPHCAAISLVLPREMQKLERDACNGRSTNMARLQQGEADSCPVTPTAFLFCSFTGRPAEPFATRQDEGLFLADVLAHHLVLRERLGKNPGQWIPLPESSLNGGTEADSAAAAAKERRQNCPPRTFSHVLISDECAILAGMNGPYTVVAVLMDFVGAWPISRSASAPANGEKSEQKRASSSTPPTIVEDTALSDAIEGIARATVNVPLVTLGNDPAALAFRVPGTSFAAHRGYYRVVCAREEREVELRVPSEWTVRSECVNTSLTTPTGTSASSGVGDAEANETIVTLSFTPSSFMSEGRVDVDISAQLFSALLEQPQAAAATLWTACGATDASNPVAKATLGMLTARSLPASSHARTNVVTMVYVQPKFGVLFAVHPRSAVVYEPWMTEQPTILYYPLGDAVEDEEPPRMTIEYVVDLPKTWEVFASDDDELVHNVLFHFTNDELPAISTTLTEISGIRCVMFHETRESRRCRTYVLPRGATLLVIRWETLAECWDKDLPVFQQTLDTLHVDAAAVRQ</sequence>
<evidence type="ECO:0000256" key="1">
    <source>
        <dbReference type="SAM" id="MobiDB-lite"/>
    </source>
</evidence>
<dbReference type="OrthoDB" id="273232at2759"/>
<organism evidence="2 3">
    <name type="scientific">Leishmania tarentolae</name>
    <name type="common">Sauroleishmania tarentolae</name>
    <dbReference type="NCBI Taxonomy" id="5689"/>
    <lineage>
        <taxon>Eukaryota</taxon>
        <taxon>Discoba</taxon>
        <taxon>Euglenozoa</taxon>
        <taxon>Kinetoplastea</taxon>
        <taxon>Metakinetoplastina</taxon>
        <taxon>Trypanosomatida</taxon>
        <taxon>Trypanosomatidae</taxon>
        <taxon>Leishmaniinae</taxon>
        <taxon>Leishmania</taxon>
        <taxon>lizard Leishmania</taxon>
    </lineage>
</organism>
<name>A0A640KTY3_LEITA</name>
<protein>
    <submittedName>
        <fullName evidence="2">Uncharacterized protein</fullName>
    </submittedName>
</protein>
<evidence type="ECO:0000313" key="3">
    <source>
        <dbReference type="Proteomes" id="UP000419144"/>
    </source>
</evidence>
<dbReference type="AlphaFoldDB" id="A0A640KTY3"/>
<dbReference type="Proteomes" id="UP000419144">
    <property type="component" value="Unassembled WGS sequence"/>
</dbReference>
<keyword evidence="3" id="KW-1185">Reference proteome</keyword>